<proteinExistence type="predicted"/>
<keyword evidence="2" id="KW-1185">Reference proteome</keyword>
<reference evidence="1" key="1">
    <citation type="submission" date="2021-12" db="EMBL/GenBank/DDBJ databases">
        <authorList>
            <person name="Martin H S."/>
        </authorList>
    </citation>
    <scope>NUCLEOTIDE SEQUENCE</scope>
</reference>
<organism evidence="1 2">
    <name type="scientific">Brenthis ino</name>
    <name type="common">lesser marbled fritillary</name>
    <dbReference type="NCBI Taxonomy" id="405034"/>
    <lineage>
        <taxon>Eukaryota</taxon>
        <taxon>Metazoa</taxon>
        <taxon>Ecdysozoa</taxon>
        <taxon>Arthropoda</taxon>
        <taxon>Hexapoda</taxon>
        <taxon>Insecta</taxon>
        <taxon>Pterygota</taxon>
        <taxon>Neoptera</taxon>
        <taxon>Endopterygota</taxon>
        <taxon>Lepidoptera</taxon>
        <taxon>Glossata</taxon>
        <taxon>Ditrysia</taxon>
        <taxon>Papilionoidea</taxon>
        <taxon>Nymphalidae</taxon>
        <taxon>Heliconiinae</taxon>
        <taxon>Argynnini</taxon>
        <taxon>Brenthis</taxon>
    </lineage>
</organism>
<sequence length="340" mass="39265">MTSEFVGTLPTEVLCRSRPQLPWGCSNDPLCYPQEYNRKSVLSNACKSRSVARTYIAITALNRSARYNENFSITKSSYYVDYSLDRVSQTNKETGLRVGSYMWAITEAALDTVQYMDLEIPEEITSLIHPENYTKVATSMFRKFGDSSLATNTNWSMSVEAAMTEMGMCHVINSNVAKYDNPRKWNEMTAYVKNNVELSVFEVDFYAQLTNYAPVYKVFIHSPDEITTSTTSTFTVDVEGKHERICHINELKCVRYYRKEIISLRPSEKTLKKFNYAKDLPRTSSDCGCLSTCELDLYYKDNEDYIPKTPLNQLKIKITSFPKVRVVRDIIFNYYDILRK</sequence>
<evidence type="ECO:0000313" key="1">
    <source>
        <dbReference type="EMBL" id="CAH0724928.1"/>
    </source>
</evidence>
<evidence type="ECO:0000313" key="2">
    <source>
        <dbReference type="Proteomes" id="UP000838878"/>
    </source>
</evidence>
<feature type="non-terminal residue" evidence="1">
    <location>
        <position position="340"/>
    </location>
</feature>
<name>A0A8J9VME4_9NEOP</name>
<dbReference type="EMBL" id="OV170225">
    <property type="protein sequence ID" value="CAH0724928.1"/>
    <property type="molecule type" value="Genomic_DNA"/>
</dbReference>
<protein>
    <submittedName>
        <fullName evidence="1">Uncharacterized protein</fullName>
    </submittedName>
</protein>
<dbReference type="OrthoDB" id="7386590at2759"/>
<gene>
    <name evidence="1" type="ORF">BINO364_LOCUS10572</name>
</gene>
<accession>A0A8J9VME4</accession>
<dbReference type="Proteomes" id="UP000838878">
    <property type="component" value="Chromosome 5"/>
</dbReference>
<dbReference type="AlphaFoldDB" id="A0A8J9VME4"/>